<dbReference type="Proteomes" id="UP000540506">
    <property type="component" value="Unassembled WGS sequence"/>
</dbReference>
<reference evidence="1 2" key="1">
    <citation type="submission" date="2020-08" db="EMBL/GenBank/DDBJ databases">
        <title>Sequencing the genomes of 1000 actinobacteria strains.</title>
        <authorList>
            <person name="Klenk H.-P."/>
        </authorList>
    </citation>
    <scope>NUCLEOTIDE SEQUENCE [LARGE SCALE GENOMIC DNA]</scope>
    <source>
        <strain evidence="1 2">DSM 41654</strain>
    </source>
</reference>
<protein>
    <submittedName>
        <fullName evidence="1">Uncharacterized protein</fullName>
    </submittedName>
</protein>
<dbReference type="RefSeq" id="WP_184934417.1">
    <property type="nucleotide sequence ID" value="NZ_JACHJV010000001.1"/>
</dbReference>
<accession>A0A7W7QYL2</accession>
<proteinExistence type="predicted"/>
<organism evidence="1 2">
    <name type="scientific">Kitasatospora kifunensis</name>
    <name type="common">Streptomyces kifunensis</name>
    <dbReference type="NCBI Taxonomy" id="58351"/>
    <lineage>
        <taxon>Bacteria</taxon>
        <taxon>Bacillati</taxon>
        <taxon>Actinomycetota</taxon>
        <taxon>Actinomycetes</taxon>
        <taxon>Kitasatosporales</taxon>
        <taxon>Streptomycetaceae</taxon>
        <taxon>Kitasatospora</taxon>
    </lineage>
</organism>
<evidence type="ECO:0000313" key="1">
    <source>
        <dbReference type="EMBL" id="MBB4922207.1"/>
    </source>
</evidence>
<dbReference type="EMBL" id="JACHJV010000001">
    <property type="protein sequence ID" value="MBB4922207.1"/>
    <property type="molecule type" value="Genomic_DNA"/>
</dbReference>
<name>A0A7W7QYL2_KITKI</name>
<dbReference type="AlphaFoldDB" id="A0A7W7QYL2"/>
<sequence length="152" mass="17631">MTILFDPDAWRPDQRDAGYQGGSNLTPGQIVIWDRKPYRVVETRERNPLDWGDGSAMFHLRGSCRHELREYDKRWAAAVPGRRRSFYCEGHLSHHFDDSKTCTDVHCPSVDVEHRYQEWHRPRGQGKWTGCWCVAGDLTARLERGFGAGERS</sequence>
<gene>
    <name evidence="1" type="ORF">FHR34_001200</name>
</gene>
<keyword evidence="2" id="KW-1185">Reference proteome</keyword>
<comment type="caution">
    <text evidence="1">The sequence shown here is derived from an EMBL/GenBank/DDBJ whole genome shotgun (WGS) entry which is preliminary data.</text>
</comment>
<evidence type="ECO:0000313" key="2">
    <source>
        <dbReference type="Proteomes" id="UP000540506"/>
    </source>
</evidence>